<evidence type="ECO:0000313" key="11">
    <source>
        <dbReference type="Proteomes" id="UP001160483"/>
    </source>
</evidence>
<dbReference type="GO" id="GO:0005576">
    <property type="term" value="C:extracellular region"/>
    <property type="evidence" value="ECO:0007669"/>
    <property type="project" value="UniProtKB-SubCell"/>
</dbReference>
<evidence type="ECO:0000256" key="1">
    <source>
        <dbReference type="ARBA" id="ARBA00004613"/>
    </source>
</evidence>
<keyword evidence="7" id="KW-0472">Membrane</keyword>
<dbReference type="EMBL" id="CAKKTJ010000121">
    <property type="protein sequence ID" value="CAH0475128.1"/>
    <property type="molecule type" value="Genomic_DNA"/>
</dbReference>
<comment type="similarity">
    <text evidence="2">Belongs to the elicitin family.</text>
</comment>
<keyword evidence="7" id="KW-1133">Transmembrane helix</keyword>
<keyword evidence="10" id="KW-1185">Reference proteome</keyword>
<name>A0AAU9KQK5_9STRA</name>
<keyword evidence="7" id="KW-0812">Transmembrane</keyword>
<feature type="transmembrane region" description="Helical" evidence="7">
    <location>
        <begin position="311"/>
        <end position="329"/>
    </location>
</feature>
<feature type="region of interest" description="Disordered" evidence="6">
    <location>
        <begin position="236"/>
        <end position="306"/>
    </location>
</feature>
<comment type="subcellular location">
    <subcellularLocation>
        <location evidence="1">Secreted</location>
    </subcellularLocation>
</comment>
<dbReference type="Proteomes" id="UP001158986">
    <property type="component" value="Unassembled WGS sequence"/>
</dbReference>
<evidence type="ECO:0000313" key="10">
    <source>
        <dbReference type="Proteomes" id="UP001158986"/>
    </source>
</evidence>
<reference evidence="8 10" key="1">
    <citation type="submission" date="2021-11" db="EMBL/GenBank/DDBJ databases">
        <authorList>
            <person name="Islam A."/>
            <person name="Islam S."/>
            <person name="Flora M.S."/>
            <person name="Rahman M."/>
            <person name="Ziaur R.M."/>
            <person name="Epstein J.H."/>
            <person name="Hassan M."/>
            <person name="Klassen M."/>
            <person name="Woodard K."/>
            <person name="Webb A."/>
            <person name="Webby R.J."/>
            <person name="El Zowalaty M.E."/>
        </authorList>
    </citation>
    <scope>NUCLEOTIDE SEQUENCE</scope>
    <source>
        <strain evidence="9">Pbs1</strain>
        <strain evidence="8">Pbs3</strain>
    </source>
</reference>
<evidence type="ECO:0000256" key="6">
    <source>
        <dbReference type="SAM" id="MobiDB-lite"/>
    </source>
</evidence>
<dbReference type="SUPFAM" id="SSF48647">
    <property type="entry name" value="Fungal elicitin"/>
    <property type="match status" value="1"/>
</dbReference>
<evidence type="ECO:0000313" key="8">
    <source>
        <dbReference type="EMBL" id="CAH0475128.1"/>
    </source>
</evidence>
<keyword evidence="3" id="KW-0964">Secreted</keyword>
<dbReference type="Gene3D" id="1.10.239.10">
    <property type="entry name" value="Elicitin domain"/>
    <property type="match status" value="1"/>
</dbReference>
<accession>A0AAU9KQK5</accession>
<proteinExistence type="inferred from homology"/>
<feature type="compositionally biased region" description="Polar residues" evidence="6">
    <location>
        <begin position="273"/>
        <end position="290"/>
    </location>
</feature>
<dbReference type="InterPro" id="IPR002200">
    <property type="entry name" value="Elicitin"/>
</dbReference>
<keyword evidence="5" id="KW-1015">Disulfide bond</keyword>
<protein>
    <submittedName>
        <fullName evidence="8">Uncharacterized protein</fullName>
    </submittedName>
</protein>
<evidence type="ECO:0000256" key="5">
    <source>
        <dbReference type="ARBA" id="ARBA00023157"/>
    </source>
</evidence>
<dbReference type="Proteomes" id="UP001160483">
    <property type="component" value="Unassembled WGS sequence"/>
</dbReference>
<sequence length="333" mass="36754">MLLAIVLTSSAGAQEPTVHQAQEPLESTYISNSQIRTWKAERGDTTHAEAQLGGIHWCSEDVNARIESEFIKDEMLDSCRQETGGYDISDLLHPTDKFMMPSEEQMIKLCRSEACAVWLDQVVEASWLPECRYRQSQTSFRSLAQTLLRIRENWVDIDVESAIVTSNAKLFLDFYELIQLANLLNANKESVLNEMSLPVLQFARQLSEEENVTVMGFEDNLQPSAVAEPSEIISGTSVSGTWKSPSNAIGSTTPDSSTSLSSSTDTSNLNSTKDFSSASDRNSSDTTGGFTDSDAGPHASSTTTTTELTPSYAYVVGAWILFNGSYFFLMRRK</sequence>
<dbReference type="EMBL" id="CAKLCB010000010">
    <property type="protein sequence ID" value="CAH0513280.1"/>
    <property type="molecule type" value="Genomic_DNA"/>
</dbReference>
<keyword evidence="4" id="KW-0928">Hypersensitive response elicitation</keyword>
<evidence type="ECO:0000256" key="3">
    <source>
        <dbReference type="ARBA" id="ARBA00022525"/>
    </source>
</evidence>
<evidence type="ECO:0000256" key="2">
    <source>
        <dbReference type="ARBA" id="ARBA00009544"/>
    </source>
</evidence>
<dbReference type="Pfam" id="PF00964">
    <property type="entry name" value="Elicitin"/>
    <property type="match status" value="1"/>
</dbReference>
<organism evidence="8 11">
    <name type="scientific">Peronospora belbahrii</name>
    <dbReference type="NCBI Taxonomy" id="622444"/>
    <lineage>
        <taxon>Eukaryota</taxon>
        <taxon>Sar</taxon>
        <taxon>Stramenopiles</taxon>
        <taxon>Oomycota</taxon>
        <taxon>Peronosporomycetes</taxon>
        <taxon>Peronosporales</taxon>
        <taxon>Peronosporaceae</taxon>
        <taxon>Peronospora</taxon>
    </lineage>
</organism>
<feature type="compositionally biased region" description="Low complexity" evidence="6">
    <location>
        <begin position="251"/>
        <end position="272"/>
    </location>
</feature>
<feature type="compositionally biased region" description="Polar residues" evidence="6">
    <location>
        <begin position="236"/>
        <end position="250"/>
    </location>
</feature>
<gene>
    <name evidence="9" type="ORF">PBS001_LOCUS97</name>
    <name evidence="8" type="ORF">PBS003_LOCUS1959</name>
</gene>
<dbReference type="InterPro" id="IPR036470">
    <property type="entry name" value="Elicitin_sf"/>
</dbReference>
<comment type="caution">
    <text evidence="8">The sequence shown here is derived from an EMBL/GenBank/DDBJ whole genome shotgun (WGS) entry which is preliminary data.</text>
</comment>
<dbReference type="AlphaFoldDB" id="A0AAU9KQK5"/>
<evidence type="ECO:0000313" key="9">
    <source>
        <dbReference type="EMBL" id="CAH0513280.1"/>
    </source>
</evidence>
<dbReference type="GO" id="GO:0052040">
    <property type="term" value="P:symbiont-mediated perturbation of host programmed cell death"/>
    <property type="evidence" value="ECO:0007669"/>
    <property type="project" value="UniProtKB-KW"/>
</dbReference>
<evidence type="ECO:0000256" key="7">
    <source>
        <dbReference type="SAM" id="Phobius"/>
    </source>
</evidence>
<evidence type="ECO:0000256" key="4">
    <source>
        <dbReference type="ARBA" id="ARBA00022978"/>
    </source>
</evidence>